<name>A0AA41G3B2_9EURY</name>
<feature type="compositionally biased region" description="Gly residues" evidence="1">
    <location>
        <begin position="34"/>
        <end position="50"/>
    </location>
</feature>
<keyword evidence="3" id="KW-1185">Reference proteome</keyword>
<sequence length="464" mass="50076">MSNSAEGPDRERRSYLKAIAAASVFGTGALAGCSGDGGSGSDGGSDGSSGDGSSDGSDGGGSGSTDQSSPTYNSTALEVLHPWTGGGGQNAINAVIEGFHEEYPDIETDIRGVGATANVQLNQMVNQRLANQDPPAAFNAWPGAHLTQFMQSSRQLLGDITESVWQHDDMEGAFVDEAKELSRFDGRYVTVPIGSHRLNNLFFNLDVIESAGVTPEDVESPGDLIPLMEEVEANTDAVGMAQSMVNANTQLQLWAAIHLGMHGYQSYMDLINGEGDLQSVTESVEMTSRYAEFFNEDASTVSPPSANQKIMNGEAGFYHQGNWMAGGYNANDLTYGEDWGWIAFPGTSNMYTLHMDAFVYPNNNPAPEKAIRWHRYVGSKEAQVNFNKHKGSIPLRTDVSMEEFGPFLTETMEDFRNIEYRPPTLAHGLAVAPTTLVNLREVFSSNFMGPYEVEATAQGIIDTI</sequence>
<accession>A0AA41G3B2</accession>
<feature type="region of interest" description="Disordered" evidence="1">
    <location>
        <begin position="31"/>
        <end position="72"/>
    </location>
</feature>
<evidence type="ECO:0000256" key="1">
    <source>
        <dbReference type="SAM" id="MobiDB-lite"/>
    </source>
</evidence>
<protein>
    <submittedName>
        <fullName evidence="2">ABC transporter substrate-binding protein</fullName>
    </submittedName>
</protein>
<organism evidence="2 3">
    <name type="scientific">Haloarcula salina</name>
    <dbReference type="NCBI Taxonomy" id="1429914"/>
    <lineage>
        <taxon>Archaea</taxon>
        <taxon>Methanobacteriati</taxon>
        <taxon>Methanobacteriota</taxon>
        <taxon>Stenosarchaea group</taxon>
        <taxon>Halobacteria</taxon>
        <taxon>Halobacteriales</taxon>
        <taxon>Haloarculaceae</taxon>
        <taxon>Haloarcula</taxon>
    </lineage>
</organism>
<dbReference type="EMBL" id="JAHQXE010000006">
    <property type="protein sequence ID" value="MBV0903516.1"/>
    <property type="molecule type" value="Genomic_DNA"/>
</dbReference>
<dbReference type="Gene3D" id="3.40.190.10">
    <property type="entry name" value="Periplasmic binding protein-like II"/>
    <property type="match status" value="2"/>
</dbReference>
<gene>
    <name evidence="2" type="ORF">KTS37_17170</name>
</gene>
<dbReference type="RefSeq" id="WP_162414573.1">
    <property type="nucleotide sequence ID" value="NZ_JAHQXE010000006.1"/>
</dbReference>
<dbReference type="InterPro" id="IPR006059">
    <property type="entry name" value="SBP"/>
</dbReference>
<proteinExistence type="predicted"/>
<dbReference type="AlphaFoldDB" id="A0AA41G3B2"/>
<dbReference type="Pfam" id="PF13416">
    <property type="entry name" value="SBP_bac_8"/>
    <property type="match status" value="1"/>
</dbReference>
<evidence type="ECO:0000313" key="2">
    <source>
        <dbReference type="EMBL" id="MBV0903516.1"/>
    </source>
</evidence>
<comment type="caution">
    <text evidence="2">The sequence shown here is derived from an EMBL/GenBank/DDBJ whole genome shotgun (WGS) entry which is preliminary data.</text>
</comment>
<dbReference type="Proteomes" id="UP001166304">
    <property type="component" value="Unassembled WGS sequence"/>
</dbReference>
<dbReference type="SUPFAM" id="SSF53850">
    <property type="entry name" value="Periplasmic binding protein-like II"/>
    <property type="match status" value="1"/>
</dbReference>
<evidence type="ECO:0000313" key="3">
    <source>
        <dbReference type="Proteomes" id="UP001166304"/>
    </source>
</evidence>
<reference evidence="2" key="1">
    <citation type="submission" date="2021-06" db="EMBL/GenBank/DDBJ databases">
        <title>New haloarchaea isolates fom saline soil.</title>
        <authorList>
            <person name="Duran-Viseras A."/>
            <person name="Sanchez-Porro C.S."/>
            <person name="Ventosa A."/>
        </authorList>
    </citation>
    <scope>NUCLEOTIDE SEQUENCE</scope>
    <source>
        <strain evidence="2">JCM 18369</strain>
    </source>
</reference>